<dbReference type="NCBIfam" id="TIGR00125">
    <property type="entry name" value="cyt_tran_rel"/>
    <property type="match status" value="1"/>
</dbReference>
<evidence type="ECO:0000256" key="8">
    <source>
        <dbReference type="ARBA" id="ARBA00022842"/>
    </source>
</evidence>
<keyword evidence="6" id="KW-0547">Nucleotide-binding</keyword>
<feature type="domain" description="Cytidyltransferase-like" evidence="11">
    <location>
        <begin position="6"/>
        <end position="134"/>
    </location>
</feature>
<keyword evidence="3" id="KW-0963">Cytoplasm</keyword>
<dbReference type="HAMAP" id="MF_00151">
    <property type="entry name" value="PPAT_bact"/>
    <property type="match status" value="1"/>
</dbReference>
<reference evidence="12" key="1">
    <citation type="submission" date="2019-08" db="EMBL/GenBank/DDBJ databases">
        <authorList>
            <person name="Kucharzyk K."/>
            <person name="Murdoch R.W."/>
            <person name="Higgins S."/>
            <person name="Loffler F."/>
        </authorList>
    </citation>
    <scope>NUCLEOTIDE SEQUENCE</scope>
</reference>
<dbReference type="NCBIfam" id="TIGR01510">
    <property type="entry name" value="coaD_prev_kdtB"/>
    <property type="match status" value="1"/>
</dbReference>
<keyword evidence="8" id="KW-0460">Magnesium</keyword>
<proteinExistence type="inferred from homology"/>
<dbReference type="InterPro" id="IPR004821">
    <property type="entry name" value="Cyt_trans-like"/>
</dbReference>
<dbReference type="InterPro" id="IPR001980">
    <property type="entry name" value="PPAT"/>
</dbReference>
<evidence type="ECO:0000256" key="3">
    <source>
        <dbReference type="ARBA" id="ARBA00022490"/>
    </source>
</evidence>
<evidence type="ECO:0000313" key="12">
    <source>
        <dbReference type="EMBL" id="MPM27040.1"/>
    </source>
</evidence>
<organism evidence="12">
    <name type="scientific">bioreactor metagenome</name>
    <dbReference type="NCBI Taxonomy" id="1076179"/>
    <lineage>
        <taxon>unclassified sequences</taxon>
        <taxon>metagenomes</taxon>
        <taxon>ecological metagenomes</taxon>
    </lineage>
</organism>
<keyword evidence="4 12" id="KW-0808">Transferase</keyword>
<keyword evidence="7" id="KW-0067">ATP-binding</keyword>
<evidence type="ECO:0000256" key="7">
    <source>
        <dbReference type="ARBA" id="ARBA00022840"/>
    </source>
</evidence>
<dbReference type="GO" id="GO:0015937">
    <property type="term" value="P:coenzyme A biosynthetic process"/>
    <property type="evidence" value="ECO:0007669"/>
    <property type="project" value="UniProtKB-KW"/>
</dbReference>
<comment type="caution">
    <text evidence="12">The sequence shown here is derived from an EMBL/GenBank/DDBJ whole genome shotgun (WGS) entry which is preliminary data.</text>
</comment>
<evidence type="ECO:0000256" key="9">
    <source>
        <dbReference type="ARBA" id="ARBA00022993"/>
    </source>
</evidence>
<sequence length="168" mass="18882">MRTAVCSGSFDPIALGHLDIIRRTAACFDQVWVCVSPNAEKRNQMFTPEQKLQLVKAAVAEYANVHAELWPGLLADYAANHGACVIVRGVRNATDWDVERELARINEDLHAGLETMLLPAAAEYEHFSSSMVREMIRYGQPLEKYLPAAAVELVRKIREETNREEARS</sequence>
<keyword evidence="5 12" id="KW-0548">Nucleotidyltransferase</keyword>
<dbReference type="AlphaFoldDB" id="A0A644YF21"/>
<keyword evidence="9" id="KW-0173">Coenzyme A biosynthesis</keyword>
<dbReference type="SUPFAM" id="SSF52374">
    <property type="entry name" value="Nucleotidylyl transferase"/>
    <property type="match status" value="1"/>
</dbReference>
<dbReference type="EC" id="2.7.7.3" evidence="1"/>
<dbReference type="GO" id="GO:0004595">
    <property type="term" value="F:pantetheine-phosphate adenylyltransferase activity"/>
    <property type="evidence" value="ECO:0007669"/>
    <property type="project" value="UniProtKB-EC"/>
</dbReference>
<evidence type="ECO:0000256" key="1">
    <source>
        <dbReference type="ARBA" id="ARBA00012392"/>
    </source>
</evidence>
<protein>
    <recommendedName>
        <fullName evidence="2">Phosphopantetheine adenylyltransferase</fullName>
        <ecNumber evidence="1">2.7.7.3</ecNumber>
    </recommendedName>
</protein>
<evidence type="ECO:0000259" key="11">
    <source>
        <dbReference type="Pfam" id="PF01467"/>
    </source>
</evidence>
<accession>A0A644YF21</accession>
<comment type="catalytic activity">
    <reaction evidence="10">
        <text>(R)-4'-phosphopantetheine + ATP + H(+) = 3'-dephospho-CoA + diphosphate</text>
        <dbReference type="Rhea" id="RHEA:19801"/>
        <dbReference type="ChEBI" id="CHEBI:15378"/>
        <dbReference type="ChEBI" id="CHEBI:30616"/>
        <dbReference type="ChEBI" id="CHEBI:33019"/>
        <dbReference type="ChEBI" id="CHEBI:57328"/>
        <dbReference type="ChEBI" id="CHEBI:61723"/>
        <dbReference type="EC" id="2.7.7.3"/>
    </reaction>
</comment>
<name>A0A644YF21_9ZZZZ</name>
<dbReference type="InterPro" id="IPR014729">
    <property type="entry name" value="Rossmann-like_a/b/a_fold"/>
</dbReference>
<evidence type="ECO:0000256" key="4">
    <source>
        <dbReference type="ARBA" id="ARBA00022679"/>
    </source>
</evidence>
<dbReference type="PANTHER" id="PTHR21342:SF1">
    <property type="entry name" value="PHOSPHOPANTETHEINE ADENYLYLTRANSFERASE"/>
    <property type="match status" value="1"/>
</dbReference>
<dbReference type="Gene3D" id="3.40.50.620">
    <property type="entry name" value="HUPs"/>
    <property type="match status" value="1"/>
</dbReference>
<dbReference type="Pfam" id="PF01467">
    <property type="entry name" value="CTP_transf_like"/>
    <property type="match status" value="1"/>
</dbReference>
<dbReference type="EMBL" id="VSSQ01004891">
    <property type="protein sequence ID" value="MPM27040.1"/>
    <property type="molecule type" value="Genomic_DNA"/>
</dbReference>
<evidence type="ECO:0000256" key="10">
    <source>
        <dbReference type="ARBA" id="ARBA00029346"/>
    </source>
</evidence>
<dbReference type="PRINTS" id="PR01020">
    <property type="entry name" value="LPSBIOSNTHSS"/>
</dbReference>
<gene>
    <name evidence="12" type="primary">coaD_22</name>
    <name evidence="12" type="ORF">SDC9_73545</name>
</gene>
<evidence type="ECO:0000256" key="6">
    <source>
        <dbReference type="ARBA" id="ARBA00022741"/>
    </source>
</evidence>
<evidence type="ECO:0000256" key="2">
    <source>
        <dbReference type="ARBA" id="ARBA00013868"/>
    </source>
</evidence>
<dbReference type="PANTHER" id="PTHR21342">
    <property type="entry name" value="PHOSPHOPANTETHEINE ADENYLYLTRANSFERASE"/>
    <property type="match status" value="1"/>
</dbReference>
<dbReference type="GO" id="GO:0005524">
    <property type="term" value="F:ATP binding"/>
    <property type="evidence" value="ECO:0007669"/>
    <property type="project" value="UniProtKB-KW"/>
</dbReference>
<evidence type="ECO:0000256" key="5">
    <source>
        <dbReference type="ARBA" id="ARBA00022695"/>
    </source>
</evidence>